<gene>
    <name evidence="2" type="ORF">S7711_03332</name>
</gene>
<dbReference type="AlphaFoldDB" id="A0A084AUQ3"/>
<dbReference type="Gene3D" id="1.20.58.340">
    <property type="entry name" value="Magnesium transport protein CorA, transmembrane region"/>
    <property type="match status" value="1"/>
</dbReference>
<keyword evidence="3" id="KW-1185">Reference proteome</keyword>
<reference evidence="2 3" key="1">
    <citation type="journal article" date="2014" name="BMC Genomics">
        <title>Comparative genome sequencing reveals chemotype-specific gene clusters in the toxigenic black mold Stachybotrys.</title>
        <authorList>
            <person name="Semeiks J."/>
            <person name="Borek D."/>
            <person name="Otwinowski Z."/>
            <person name="Grishin N.V."/>
        </authorList>
    </citation>
    <scope>NUCLEOTIDE SEQUENCE [LARGE SCALE GENOMIC DNA]</scope>
    <source>
        <strain evidence="3">CBS 109288 / IBT 7711</strain>
    </source>
</reference>
<accession>A0A084AUQ3</accession>
<evidence type="ECO:0000313" key="2">
    <source>
        <dbReference type="EMBL" id="KEY69032.1"/>
    </source>
</evidence>
<proteinExistence type="predicted"/>
<name>A0A084AUQ3_STACB</name>
<organism evidence="2 3">
    <name type="scientific">Stachybotrys chartarum (strain CBS 109288 / IBT 7711)</name>
    <name type="common">Toxic black mold</name>
    <name type="synonym">Stilbospora chartarum</name>
    <dbReference type="NCBI Taxonomy" id="1280523"/>
    <lineage>
        <taxon>Eukaryota</taxon>
        <taxon>Fungi</taxon>
        <taxon>Dikarya</taxon>
        <taxon>Ascomycota</taxon>
        <taxon>Pezizomycotina</taxon>
        <taxon>Sordariomycetes</taxon>
        <taxon>Hypocreomycetidae</taxon>
        <taxon>Hypocreales</taxon>
        <taxon>Stachybotryaceae</taxon>
        <taxon>Stachybotrys</taxon>
    </lineage>
</organism>
<feature type="transmembrane region" description="Helical" evidence="1">
    <location>
        <begin position="402"/>
        <end position="424"/>
    </location>
</feature>
<dbReference type="EMBL" id="KL648554">
    <property type="protein sequence ID" value="KEY69032.1"/>
    <property type="molecule type" value="Genomic_DNA"/>
</dbReference>
<dbReference type="OrthoDB" id="5392974at2759"/>
<dbReference type="HOGENOM" id="CLU_041307_4_1_1"/>
<keyword evidence="1" id="KW-0812">Transmembrane</keyword>
<evidence type="ECO:0000256" key="1">
    <source>
        <dbReference type="SAM" id="Phobius"/>
    </source>
</evidence>
<keyword evidence="1" id="KW-1133">Transmembrane helix</keyword>
<evidence type="ECO:0000313" key="3">
    <source>
        <dbReference type="Proteomes" id="UP000028045"/>
    </source>
</evidence>
<dbReference type="Proteomes" id="UP000028045">
    <property type="component" value="Unassembled WGS sequence"/>
</dbReference>
<feature type="transmembrane region" description="Helical" evidence="1">
    <location>
        <begin position="358"/>
        <end position="382"/>
    </location>
</feature>
<keyword evidence="1" id="KW-0472">Membrane</keyword>
<sequence>MSWTQVTDPYEAFAEQAPSFPSPITFSEWTLNIWETSEEFPQGRWQVVHDVKYLCEPAKLRIVFSPLDLPRRDVLPQTLELFRVLNVPSDFTAERIQSVSHSFGRRTVESGCQSWFHFLCKNISIKYNTSNVPEVEKTTAAALGFPSSYLPQADYSWLRSGFFMHAGNDGDVTLVCFGATAKVRKRLHDFISGRAWKDTSTDPYVLFDLVLEALYQEVDEAVWNMNTVFGPLEHMILDYANSKTVRRMSSKVPFAALHNCAKHIIHFSEALSSCLMVAEETSLHVGSHPYSSWNVSRRELVQTQLKERLDYRRSVLRSTQLRLKSLQKRIDNIITLSFNIVTQQDSMLMTQDSSSMKIIAAITMIFLPTTGVATVVGSQLFVSQRRTDQSGWDVATTPLFWTTWWVAIPLTLFVIVLATVWHWWMRSEQPRRDVIRAARRVATFGAMGKKR</sequence>
<protein>
    <submittedName>
        <fullName evidence="2">Uncharacterized protein</fullName>
    </submittedName>
</protein>